<dbReference type="PANTHER" id="PTHR11199">
    <property type="entry name" value="STROMAL ANTIGEN"/>
    <property type="match status" value="1"/>
</dbReference>
<feature type="non-terminal residue" evidence="4">
    <location>
        <position position="1"/>
    </location>
</feature>
<keyword evidence="1" id="KW-0175">Coiled coil</keyword>
<evidence type="ECO:0000313" key="4">
    <source>
        <dbReference type="EMBL" id="POM76177.1"/>
    </source>
</evidence>
<proteinExistence type="predicted"/>
<evidence type="ECO:0000313" key="5">
    <source>
        <dbReference type="Proteomes" id="UP000237271"/>
    </source>
</evidence>
<evidence type="ECO:0000259" key="3">
    <source>
        <dbReference type="Pfam" id="PF24571"/>
    </source>
</evidence>
<dbReference type="EMBL" id="NCKW01003516">
    <property type="protein sequence ID" value="POM76177.1"/>
    <property type="molecule type" value="Genomic_DNA"/>
</dbReference>
<dbReference type="Proteomes" id="UP000237271">
    <property type="component" value="Unassembled WGS sequence"/>
</dbReference>
<dbReference type="GO" id="GO:0005634">
    <property type="term" value="C:nucleus"/>
    <property type="evidence" value="ECO:0007669"/>
    <property type="project" value="TreeGrafter"/>
</dbReference>
<gene>
    <name evidence="4" type="ORF">PHPALM_6617</name>
</gene>
<name>A0A2P4YED8_9STRA</name>
<feature type="coiled-coil region" evidence="1">
    <location>
        <begin position="498"/>
        <end position="525"/>
    </location>
</feature>
<dbReference type="PANTHER" id="PTHR11199:SF0">
    <property type="entry name" value="LD34181P-RELATED"/>
    <property type="match status" value="1"/>
</dbReference>
<dbReference type="OrthoDB" id="498590at2759"/>
<dbReference type="AlphaFoldDB" id="A0A2P4YED8"/>
<evidence type="ECO:0000256" key="1">
    <source>
        <dbReference type="SAM" id="Coils"/>
    </source>
</evidence>
<feature type="region of interest" description="Disordered" evidence="2">
    <location>
        <begin position="1"/>
        <end position="21"/>
    </location>
</feature>
<dbReference type="GO" id="GO:0007062">
    <property type="term" value="P:sister chromatid cohesion"/>
    <property type="evidence" value="ECO:0007669"/>
    <property type="project" value="TreeGrafter"/>
</dbReference>
<dbReference type="GO" id="GO:0003682">
    <property type="term" value="F:chromatin binding"/>
    <property type="evidence" value="ECO:0007669"/>
    <property type="project" value="TreeGrafter"/>
</dbReference>
<evidence type="ECO:0000256" key="2">
    <source>
        <dbReference type="SAM" id="MobiDB-lite"/>
    </source>
</evidence>
<feature type="region of interest" description="Disordered" evidence="2">
    <location>
        <begin position="278"/>
        <end position="299"/>
    </location>
</feature>
<keyword evidence="5" id="KW-1185">Reference proteome</keyword>
<protein>
    <recommendedName>
        <fullName evidence="3">Cohesin subunit SCC3/SA HEAT-repeats domain-containing protein</fullName>
    </recommendedName>
</protein>
<feature type="compositionally biased region" description="Polar residues" evidence="2">
    <location>
        <begin position="1"/>
        <end position="12"/>
    </location>
</feature>
<dbReference type="GO" id="GO:0008278">
    <property type="term" value="C:cohesin complex"/>
    <property type="evidence" value="ECO:0007669"/>
    <property type="project" value="TreeGrafter"/>
</dbReference>
<reference evidence="4 5" key="1">
    <citation type="journal article" date="2017" name="Genome Biol. Evol.">
        <title>Phytophthora megakarya and P. palmivora, closely related causal agents of cacao black pod rot, underwent increases in genome sizes and gene numbers by different mechanisms.</title>
        <authorList>
            <person name="Ali S.S."/>
            <person name="Shao J."/>
            <person name="Lary D.J."/>
            <person name="Kronmiller B."/>
            <person name="Shen D."/>
            <person name="Strem M.D."/>
            <person name="Amoako-Attah I."/>
            <person name="Akrofi A.Y."/>
            <person name="Begoude B.A."/>
            <person name="Ten Hoopen G.M."/>
            <person name="Coulibaly K."/>
            <person name="Kebe B.I."/>
            <person name="Melnick R.L."/>
            <person name="Guiltinan M.J."/>
            <person name="Tyler B.M."/>
            <person name="Meinhardt L.W."/>
            <person name="Bailey B.A."/>
        </authorList>
    </citation>
    <scope>NUCLEOTIDE SEQUENCE [LARGE SCALE GENOMIC DNA]</scope>
    <source>
        <strain evidence="5">sbr112.9</strain>
    </source>
</reference>
<organism evidence="4 5">
    <name type="scientific">Phytophthora palmivora</name>
    <dbReference type="NCBI Taxonomy" id="4796"/>
    <lineage>
        <taxon>Eukaryota</taxon>
        <taxon>Sar</taxon>
        <taxon>Stramenopiles</taxon>
        <taxon>Oomycota</taxon>
        <taxon>Peronosporomycetes</taxon>
        <taxon>Peronosporales</taxon>
        <taxon>Peronosporaceae</taxon>
        <taxon>Phytophthora</taxon>
    </lineage>
</organism>
<accession>A0A2P4YED8</accession>
<sequence length="581" mass="66963">RKLVGNDSNRGPSGSAKKDSEQLQEEITVAYCKDIPSLFLLYQADSDKLVLLLQLIPMLTLKSEVIGHHSSRIKELLEKLKHAYLLHSDEELLMSLSLSITHLLQTEHTSLKREAEVIMHDLAQDVMDKIDHLLEADIKLHATLAISREDKPKSKSRKARGRKSKNLKTKEIADVEYDLRIALCRLKCLMKYLNIREYLPPDLRSGMDADNHSTGLDTQQRRMNNLVAAVGDLLQRHTQSVVELDEGFRHADTIKHGLAIIYSDLLWVTAPIFKTVEEDKKRDSSSGTTSEATDTELDRSVQIQIQNVAHKVTDEEHKENEETPDPQPMESMEAIQFEDDDLASYDAKPPYNALEWVLPKVLISLTQQHFEREMYDAEEEPEFEDNMIGDDIAIANEKSILEWQEKQQRKAELLVALGRVSLCNPSNKRQAVAVLEYFTSRDKATVEVVKAFGKQVKADAPVRYLEIQMIALRQLFNPILVWKRDFEAAETNVGNIGDAEQEELKERMENRIQELKELAKRFSIRYGLEQPNQFEFLETMRVYLSHLDYSSMTQLREYFMERLKLQKASLNWYYVFASAKK</sequence>
<comment type="caution">
    <text evidence="4">The sequence shown here is derived from an EMBL/GenBank/DDBJ whole genome shotgun (WGS) entry which is preliminary data.</text>
</comment>
<feature type="domain" description="Cohesin subunit SCC3/SA HEAT-repeats" evidence="3">
    <location>
        <begin position="10"/>
        <end position="136"/>
    </location>
</feature>
<dbReference type="InterPro" id="IPR056396">
    <property type="entry name" value="HEAT_SCC3-SA"/>
</dbReference>
<dbReference type="GO" id="GO:0000785">
    <property type="term" value="C:chromatin"/>
    <property type="evidence" value="ECO:0007669"/>
    <property type="project" value="TreeGrafter"/>
</dbReference>
<dbReference type="InterPro" id="IPR039662">
    <property type="entry name" value="Cohesin_Scc3/SA"/>
</dbReference>
<dbReference type="Pfam" id="PF24571">
    <property type="entry name" value="HEAT_SCC3-SA"/>
    <property type="match status" value="1"/>
</dbReference>